<dbReference type="EMBL" id="CAXDID020000190">
    <property type="protein sequence ID" value="CAL6051959.1"/>
    <property type="molecule type" value="Genomic_DNA"/>
</dbReference>
<accession>A0ABP1K254</accession>
<name>A0ABP1K254_9EUKA</name>
<evidence type="ECO:0000313" key="1">
    <source>
        <dbReference type="EMBL" id="CAL6051959.1"/>
    </source>
</evidence>
<protein>
    <submittedName>
        <fullName evidence="1">Hypothetical_protein</fullName>
    </submittedName>
</protein>
<sequence length="183" mass="21546">MLKTIQDNDNRILILVAKQLKYIGDLQNLPLFYHQNKTIINKINWAEIDAKLGLKSYSSKSKSQNRFFSVLVPNSLPQYPFKVQVEIQNFIISKLEGNKQLISSMNQVESVNYRKELEKLVKQQFNLNVTDEFSYKKQIDKNRHQIIHWISRVNPNIQQTLTEQQETEDVSDLISMLKEMSKM</sequence>
<reference evidence="1 2" key="1">
    <citation type="submission" date="2024-07" db="EMBL/GenBank/DDBJ databases">
        <authorList>
            <person name="Akdeniz Z."/>
        </authorList>
    </citation>
    <scope>NUCLEOTIDE SEQUENCE [LARGE SCALE GENOMIC DNA]</scope>
</reference>
<keyword evidence="2" id="KW-1185">Reference proteome</keyword>
<comment type="caution">
    <text evidence="1">The sequence shown here is derived from an EMBL/GenBank/DDBJ whole genome shotgun (WGS) entry which is preliminary data.</text>
</comment>
<dbReference type="Proteomes" id="UP001642409">
    <property type="component" value="Unassembled WGS sequence"/>
</dbReference>
<proteinExistence type="predicted"/>
<organism evidence="1 2">
    <name type="scientific">Hexamita inflata</name>
    <dbReference type="NCBI Taxonomy" id="28002"/>
    <lineage>
        <taxon>Eukaryota</taxon>
        <taxon>Metamonada</taxon>
        <taxon>Diplomonadida</taxon>
        <taxon>Hexamitidae</taxon>
        <taxon>Hexamitinae</taxon>
        <taxon>Hexamita</taxon>
    </lineage>
</organism>
<evidence type="ECO:0000313" key="2">
    <source>
        <dbReference type="Proteomes" id="UP001642409"/>
    </source>
</evidence>
<gene>
    <name evidence="1" type="ORF">HINF_LOCUS44619</name>
</gene>